<dbReference type="PROSITE" id="PS50106">
    <property type="entry name" value="PDZ"/>
    <property type="match status" value="1"/>
</dbReference>
<protein>
    <submittedName>
        <fullName evidence="3">Peptidase, M61 family</fullName>
        <ecNumber evidence="3">3.4.11.-</ecNumber>
    </submittedName>
</protein>
<dbReference type="InterPro" id="IPR027268">
    <property type="entry name" value="Peptidase_M4/M1_CTD_sf"/>
</dbReference>
<dbReference type="Gene3D" id="2.60.40.3650">
    <property type="match status" value="1"/>
</dbReference>
<feature type="domain" description="PDZ" evidence="2">
    <location>
        <begin position="586"/>
        <end position="665"/>
    </location>
</feature>
<dbReference type="EMBL" id="AEQP01000024">
    <property type="protein sequence ID" value="EFV93767.1"/>
    <property type="molecule type" value="Genomic_DNA"/>
</dbReference>
<evidence type="ECO:0000256" key="1">
    <source>
        <dbReference type="SAM" id="MobiDB-lite"/>
    </source>
</evidence>
<dbReference type="SMART" id="SM00228">
    <property type="entry name" value="PDZ"/>
    <property type="match status" value="1"/>
</dbReference>
<accession>E7S0V2</accession>
<sequence length="731" mass="79908">MAVEDVHYSIFPVDPGAHLFEVSVWVARPDPAGQRLSLPVWIPGSYLVREFARHLDSVSAQACRRPPKAFHGESAAAQASVAARSTKRPAARASASDDTDTMTVGIRKIDKNTWLCDALPDTGLGLVVRYQVYAWDLSVRAAHLDTTHGFFNGSSVFLCVQGQEHSPCSVDILPPDGEAFAHWKVATTLPRPEMSAGGSRSAKGSADALYQFGRFRAPDYDALIDHPVEMGDFQLAHFDAGGCRHEIVVTGRASVDFERLIRDLKPICETEIAMFDPEHRKAPVQRYLFLVMAVGDGYGGLEHRASTALICSRDDLPWPGMRGTPSGYQTFLGLASHEYFHTWHVKRIKPARFAPYDLDREVCTDLLWVFEGFTSYYDDLTLVRSGAIDEAAYLKLLAQAMQRVASNPGRRLQSVAESSFDAWIKYYRPDENTQNAVSSYYVKGSLVALCLDLLIRERTQSQRSLDDVMRLLWQRYGRGFYDTDTQRIGSGTGKPAGVQGAAGRPRSVATKTAARASHRTMEETASPDTALDVVQKGTTGRGVGEADMPALIQEATGLDLRRQIRAWAYGTEELPLARLLKPMGLTVVTERPEDVRVSLGARTGVRDGELTILTAERDGPAAAAGLSAGDRLVAVDGLRCTEARLKTLLARKAPGETVLVAAFRRDELLMATVALVEAPGTIRLEAQPGAHAMRAAWLGTAQKRGGNKSSVRPSRRTSRAVSGKTQLKAGK</sequence>
<organism evidence="3 4">
    <name type="scientific">Lautropia mirabilis ATCC 51599</name>
    <dbReference type="NCBI Taxonomy" id="887898"/>
    <lineage>
        <taxon>Bacteria</taxon>
        <taxon>Pseudomonadati</taxon>
        <taxon>Pseudomonadota</taxon>
        <taxon>Betaproteobacteria</taxon>
        <taxon>Burkholderiales</taxon>
        <taxon>Burkholderiaceae</taxon>
        <taxon>Lautropia</taxon>
    </lineage>
</organism>
<dbReference type="HOGENOM" id="CLU_022755_0_1_4"/>
<dbReference type="AlphaFoldDB" id="E7S0V2"/>
<dbReference type="MEROPS" id="M61.002"/>
<dbReference type="SUPFAM" id="SSF55486">
    <property type="entry name" value="Metalloproteases ('zincins'), catalytic domain"/>
    <property type="match status" value="1"/>
</dbReference>
<dbReference type="Pfam" id="PF13180">
    <property type="entry name" value="PDZ_2"/>
    <property type="match status" value="1"/>
</dbReference>
<keyword evidence="3" id="KW-0645">Protease</keyword>
<dbReference type="Proteomes" id="UP000011021">
    <property type="component" value="Unassembled WGS sequence"/>
</dbReference>
<name>E7S0V2_9BURK</name>
<dbReference type="InterPro" id="IPR007963">
    <property type="entry name" value="Peptidase_M61_catalytic"/>
</dbReference>
<dbReference type="EC" id="3.4.11.-" evidence="3"/>
<dbReference type="InterPro" id="IPR001478">
    <property type="entry name" value="PDZ"/>
</dbReference>
<feature type="region of interest" description="Disordered" evidence="1">
    <location>
        <begin position="702"/>
        <end position="731"/>
    </location>
</feature>
<reference evidence="3 4" key="1">
    <citation type="submission" date="2010-12" db="EMBL/GenBank/DDBJ databases">
        <authorList>
            <person name="Muzny D."/>
            <person name="Qin X."/>
            <person name="Deng J."/>
            <person name="Jiang H."/>
            <person name="Liu Y."/>
            <person name="Qu J."/>
            <person name="Song X.-Z."/>
            <person name="Zhang L."/>
            <person name="Thornton R."/>
            <person name="Coyle M."/>
            <person name="Francisco L."/>
            <person name="Jackson L."/>
            <person name="Javaid M."/>
            <person name="Korchina V."/>
            <person name="Kovar C."/>
            <person name="Mata R."/>
            <person name="Mathew T."/>
            <person name="Ngo R."/>
            <person name="Nguyen L."/>
            <person name="Nguyen N."/>
            <person name="Okwuonu G."/>
            <person name="Ongeri F."/>
            <person name="Pham C."/>
            <person name="Simmons D."/>
            <person name="Wilczek-Boney K."/>
            <person name="Hale W."/>
            <person name="Jakkamsetti A."/>
            <person name="Pham P."/>
            <person name="Ruth R."/>
            <person name="San Lucas F."/>
            <person name="Warren J."/>
            <person name="Zhang J."/>
            <person name="Zhao Z."/>
            <person name="Zhou C."/>
            <person name="Zhu D."/>
            <person name="Lee S."/>
            <person name="Bess C."/>
            <person name="Blankenburg K."/>
            <person name="Forbes L."/>
            <person name="Fu Q."/>
            <person name="Gubbala S."/>
            <person name="Hirani K."/>
            <person name="Jayaseelan J.C."/>
            <person name="Lara F."/>
            <person name="Munidasa M."/>
            <person name="Palculict T."/>
            <person name="Patil S."/>
            <person name="Pu L.-L."/>
            <person name="Saada N."/>
            <person name="Tang L."/>
            <person name="Weissenberger G."/>
            <person name="Zhu Y."/>
            <person name="Hemphill L."/>
            <person name="Shang Y."/>
            <person name="Youmans B."/>
            <person name="Ayvaz T."/>
            <person name="Ross M."/>
            <person name="Santibanez J."/>
            <person name="Aqrawi P."/>
            <person name="Gross S."/>
            <person name="Joshi V."/>
            <person name="Fowler G."/>
            <person name="Nazareth L."/>
            <person name="Reid J."/>
            <person name="Worley K."/>
            <person name="Petrosino J."/>
            <person name="Highlander S."/>
            <person name="Gibbs R."/>
        </authorList>
    </citation>
    <scope>NUCLEOTIDE SEQUENCE [LARGE SCALE GENOMIC DNA]</scope>
    <source>
        <strain evidence="3 4">ATCC 51599</strain>
    </source>
</reference>
<comment type="caution">
    <text evidence="3">The sequence shown here is derived from an EMBL/GenBank/DDBJ whole genome shotgun (WGS) entry which is preliminary data.</text>
</comment>
<dbReference type="Gene3D" id="2.30.42.10">
    <property type="match status" value="1"/>
</dbReference>
<evidence type="ECO:0000259" key="2">
    <source>
        <dbReference type="PROSITE" id="PS50106"/>
    </source>
</evidence>
<dbReference type="Gene3D" id="1.10.390.10">
    <property type="entry name" value="Neutral Protease Domain 2"/>
    <property type="match status" value="1"/>
</dbReference>
<dbReference type="eggNOG" id="COG3975">
    <property type="taxonomic scope" value="Bacteria"/>
</dbReference>
<feature type="region of interest" description="Disordered" evidence="1">
    <location>
        <begin position="484"/>
        <end position="508"/>
    </location>
</feature>
<dbReference type="STRING" id="887898.HMPREF0551_2663"/>
<proteinExistence type="predicted"/>
<dbReference type="GO" id="GO:0004177">
    <property type="term" value="F:aminopeptidase activity"/>
    <property type="evidence" value="ECO:0007669"/>
    <property type="project" value="UniProtKB-KW"/>
</dbReference>
<evidence type="ECO:0000313" key="3">
    <source>
        <dbReference type="EMBL" id="EFV93767.1"/>
    </source>
</evidence>
<dbReference type="Pfam" id="PF17899">
    <property type="entry name" value="Peptidase_M61_N"/>
    <property type="match status" value="2"/>
</dbReference>
<dbReference type="Pfam" id="PF05299">
    <property type="entry name" value="Peptidase_M61"/>
    <property type="match status" value="1"/>
</dbReference>
<dbReference type="SUPFAM" id="SSF50156">
    <property type="entry name" value="PDZ domain-like"/>
    <property type="match status" value="1"/>
</dbReference>
<evidence type="ECO:0000313" key="4">
    <source>
        <dbReference type="Proteomes" id="UP000011021"/>
    </source>
</evidence>
<dbReference type="InterPro" id="IPR036034">
    <property type="entry name" value="PDZ_sf"/>
</dbReference>
<dbReference type="InterPro" id="IPR040756">
    <property type="entry name" value="Peptidase_M61_N"/>
</dbReference>
<keyword evidence="3" id="KW-0031">Aminopeptidase</keyword>
<keyword evidence="3" id="KW-0378">Hydrolase</keyword>
<gene>
    <name evidence="3" type="ORF">HMPREF0551_2663</name>
</gene>
<keyword evidence="4" id="KW-1185">Reference proteome</keyword>